<evidence type="ECO:0000313" key="9">
    <source>
        <dbReference type="EMBL" id="KAF2146128.1"/>
    </source>
</evidence>
<name>A0A6A6BQU0_9PEZI</name>
<dbReference type="Gene3D" id="3.30.1360.120">
    <property type="entry name" value="Probable tRNA modification gtpase trme, domain 1"/>
    <property type="match status" value="1"/>
</dbReference>
<protein>
    <submittedName>
        <fullName evidence="9">Uncharacterized protein</fullName>
    </submittedName>
</protein>
<dbReference type="PANTHER" id="PTHR42714">
    <property type="entry name" value="TRNA MODIFICATION GTPASE GTPBP3"/>
    <property type="match status" value="1"/>
</dbReference>
<dbReference type="SUPFAM" id="SSF52540">
    <property type="entry name" value="P-loop containing nucleoside triphosphate hydrolases"/>
    <property type="match status" value="1"/>
</dbReference>
<keyword evidence="10" id="KW-1185">Reference proteome</keyword>
<dbReference type="AlphaFoldDB" id="A0A6A6BQU0"/>
<dbReference type="InterPro" id="IPR027266">
    <property type="entry name" value="TrmE/GcvT-like"/>
</dbReference>
<dbReference type="Gene3D" id="3.40.50.300">
    <property type="entry name" value="P-loop containing nucleotide triphosphate hydrolases"/>
    <property type="match status" value="1"/>
</dbReference>
<evidence type="ECO:0000256" key="2">
    <source>
        <dbReference type="ARBA" id="ARBA00011043"/>
    </source>
</evidence>
<evidence type="ECO:0000313" key="10">
    <source>
        <dbReference type="Proteomes" id="UP000799438"/>
    </source>
</evidence>
<keyword evidence="3" id="KW-0819">tRNA processing</keyword>
<dbReference type="Pfam" id="PF12631">
    <property type="entry name" value="MnmE_helical"/>
    <property type="match status" value="1"/>
</dbReference>
<dbReference type="OrthoDB" id="188276at2759"/>
<dbReference type="InterPro" id="IPR025867">
    <property type="entry name" value="MnmE_helical"/>
</dbReference>
<comment type="similarity">
    <text evidence="2">Belongs to the TRAFAC class TrmE-Era-EngA-EngB-Septin-like GTPase superfamily. TrmE GTPase family.</text>
</comment>
<dbReference type="SUPFAM" id="SSF103025">
    <property type="entry name" value="Folate-binding domain"/>
    <property type="match status" value="1"/>
</dbReference>
<dbReference type="InterPro" id="IPR006073">
    <property type="entry name" value="GTP-bd"/>
</dbReference>
<dbReference type="NCBIfam" id="NF003661">
    <property type="entry name" value="PRK05291.1-3"/>
    <property type="match status" value="1"/>
</dbReference>
<dbReference type="GO" id="GO:0002098">
    <property type="term" value="P:tRNA wobble uridine modification"/>
    <property type="evidence" value="ECO:0007669"/>
    <property type="project" value="TreeGrafter"/>
</dbReference>
<dbReference type="Pfam" id="PF01926">
    <property type="entry name" value="MMR_HSR1"/>
    <property type="match status" value="1"/>
</dbReference>
<dbReference type="PANTHER" id="PTHR42714:SF2">
    <property type="entry name" value="TRNA MODIFICATION GTPASE GTPBP3, MITOCHONDRIAL"/>
    <property type="match status" value="1"/>
</dbReference>
<dbReference type="CDD" id="cd14858">
    <property type="entry name" value="TrmE_N"/>
    <property type="match status" value="1"/>
</dbReference>
<evidence type="ECO:0000259" key="6">
    <source>
        <dbReference type="Pfam" id="PF01926"/>
    </source>
</evidence>
<comment type="subcellular location">
    <subcellularLocation>
        <location evidence="1">Mitochondrion</location>
    </subcellularLocation>
</comment>
<dbReference type="InterPro" id="IPR031168">
    <property type="entry name" value="G_TrmE"/>
</dbReference>
<dbReference type="HAMAP" id="MF_00379">
    <property type="entry name" value="GTPase_MnmE"/>
    <property type="match status" value="1"/>
</dbReference>
<evidence type="ECO:0000256" key="5">
    <source>
        <dbReference type="ARBA" id="ARBA00023134"/>
    </source>
</evidence>
<dbReference type="InterPro" id="IPR018948">
    <property type="entry name" value="GTP-bd_TrmE_N"/>
</dbReference>
<gene>
    <name evidence="9" type="ORF">K452DRAFT_305107</name>
</gene>
<evidence type="ECO:0000256" key="4">
    <source>
        <dbReference type="ARBA" id="ARBA00022741"/>
    </source>
</evidence>
<reference evidence="9" key="1">
    <citation type="journal article" date="2020" name="Stud. Mycol.">
        <title>101 Dothideomycetes genomes: a test case for predicting lifestyles and emergence of pathogens.</title>
        <authorList>
            <person name="Haridas S."/>
            <person name="Albert R."/>
            <person name="Binder M."/>
            <person name="Bloem J."/>
            <person name="Labutti K."/>
            <person name="Salamov A."/>
            <person name="Andreopoulos B."/>
            <person name="Baker S."/>
            <person name="Barry K."/>
            <person name="Bills G."/>
            <person name="Bluhm B."/>
            <person name="Cannon C."/>
            <person name="Castanera R."/>
            <person name="Culley D."/>
            <person name="Daum C."/>
            <person name="Ezra D."/>
            <person name="Gonzalez J."/>
            <person name="Henrissat B."/>
            <person name="Kuo A."/>
            <person name="Liang C."/>
            <person name="Lipzen A."/>
            <person name="Lutzoni F."/>
            <person name="Magnuson J."/>
            <person name="Mondo S."/>
            <person name="Nolan M."/>
            <person name="Ohm R."/>
            <person name="Pangilinan J."/>
            <person name="Park H.-J."/>
            <person name="Ramirez L."/>
            <person name="Alfaro M."/>
            <person name="Sun H."/>
            <person name="Tritt A."/>
            <person name="Yoshinaga Y."/>
            <person name="Zwiers L.-H."/>
            <person name="Turgeon B."/>
            <person name="Goodwin S."/>
            <person name="Spatafora J."/>
            <person name="Crous P."/>
            <person name="Grigoriev I."/>
        </authorList>
    </citation>
    <scope>NUCLEOTIDE SEQUENCE</scope>
    <source>
        <strain evidence="9">CBS 121167</strain>
    </source>
</reference>
<proteinExistence type="inferred from homology"/>
<evidence type="ECO:0000259" key="7">
    <source>
        <dbReference type="Pfam" id="PF10396"/>
    </source>
</evidence>
<dbReference type="CDD" id="cd04164">
    <property type="entry name" value="trmE"/>
    <property type="match status" value="1"/>
</dbReference>
<dbReference type="Gene3D" id="1.20.120.430">
    <property type="entry name" value="tRNA modification GTPase MnmE domain 2"/>
    <property type="match status" value="1"/>
</dbReference>
<accession>A0A6A6BQU0</accession>
<dbReference type="Proteomes" id="UP000799438">
    <property type="component" value="Unassembled WGS sequence"/>
</dbReference>
<keyword evidence="4" id="KW-0547">Nucleotide-binding</keyword>
<organism evidence="9 10">
    <name type="scientific">Aplosporella prunicola CBS 121167</name>
    <dbReference type="NCBI Taxonomy" id="1176127"/>
    <lineage>
        <taxon>Eukaryota</taxon>
        <taxon>Fungi</taxon>
        <taxon>Dikarya</taxon>
        <taxon>Ascomycota</taxon>
        <taxon>Pezizomycotina</taxon>
        <taxon>Dothideomycetes</taxon>
        <taxon>Dothideomycetes incertae sedis</taxon>
        <taxon>Botryosphaeriales</taxon>
        <taxon>Aplosporellaceae</taxon>
        <taxon>Aplosporella</taxon>
    </lineage>
</organism>
<evidence type="ECO:0000259" key="8">
    <source>
        <dbReference type="Pfam" id="PF12631"/>
    </source>
</evidence>
<evidence type="ECO:0000256" key="1">
    <source>
        <dbReference type="ARBA" id="ARBA00004173"/>
    </source>
</evidence>
<dbReference type="InterPro" id="IPR027417">
    <property type="entry name" value="P-loop_NTPase"/>
</dbReference>
<dbReference type="GO" id="GO:0005525">
    <property type="term" value="F:GTP binding"/>
    <property type="evidence" value="ECO:0007669"/>
    <property type="project" value="UniProtKB-KW"/>
</dbReference>
<dbReference type="InterPro" id="IPR004520">
    <property type="entry name" value="GTPase_MnmE"/>
</dbReference>
<sequence length="555" mass="60269">MRRALFHAPRLLPLQSRFLHRASDEPTIFALSTAAGRAAIAVIRISGPACVGIYRALCPTKPLPKPRNAALRTLYSPGQSQSPDSVLDSALVLFFPSPKTVTGEDLLELHVHGGPAIVKAVLAAVSRCSTATHPVRYAEQGEFTRRAFMNDRLDLTQVEALGDSLTATTEQQRRLSVRGTNSGLSKRYESWCQQLLYARGELEALIDFSEDQHFDESPAMLASSVAEQVRRLKQQVEAHATNAVRGELLRNGISIALLGEPNAGKSSLLNRVVGREAAIVSQVAGTTRDVVETGIDLSGWYCRLGDTAGLRKSSEKDSATSDPNIVGLVEQEGIRRAKERAMNADVVVVVFCIEPADNGGTPTFSMSSEVVETAKEVILLGGHVIAVVNKADVIPVEDSDRLQEEWFAAVQKELEISPKRIHFISCKDVDSERTNPDPGNIQAFLGRLTEVFEEMTVPFVPDIDNTEPDLSMWQESLGATERQRALLEDCSMHLGGFLAEVDNASKDVEGELDVVLAAESLRAAANCLAKITGRGEAGDVEEVLGVVFEKCIMDD</sequence>
<feature type="domain" description="G" evidence="6">
    <location>
        <begin position="255"/>
        <end position="358"/>
    </location>
</feature>
<dbReference type="GO" id="GO:0030488">
    <property type="term" value="P:tRNA methylation"/>
    <property type="evidence" value="ECO:0007669"/>
    <property type="project" value="TreeGrafter"/>
</dbReference>
<keyword evidence="5" id="KW-0342">GTP-binding</keyword>
<feature type="domain" description="GTP-binding protein TrmE N-terminal" evidence="7">
    <location>
        <begin position="27"/>
        <end position="152"/>
    </location>
</feature>
<dbReference type="Pfam" id="PF10396">
    <property type="entry name" value="TrmE_N"/>
    <property type="match status" value="1"/>
</dbReference>
<feature type="domain" description="MnmE helical" evidence="8">
    <location>
        <begin position="155"/>
        <end position="550"/>
    </location>
</feature>
<dbReference type="FunFam" id="3.30.1360.120:FF:000007">
    <property type="entry name" value="tRNA modification GTPase GTPBP3, mitochondrial"/>
    <property type="match status" value="1"/>
</dbReference>
<dbReference type="EMBL" id="ML995476">
    <property type="protein sequence ID" value="KAF2146128.1"/>
    <property type="molecule type" value="Genomic_DNA"/>
</dbReference>
<dbReference type="GeneID" id="54300369"/>
<evidence type="ECO:0000256" key="3">
    <source>
        <dbReference type="ARBA" id="ARBA00022694"/>
    </source>
</evidence>
<dbReference type="GO" id="GO:0005739">
    <property type="term" value="C:mitochondrion"/>
    <property type="evidence" value="ECO:0007669"/>
    <property type="project" value="UniProtKB-SubCell"/>
</dbReference>
<dbReference type="RefSeq" id="XP_033401840.1">
    <property type="nucleotide sequence ID" value="XM_033542872.1"/>
</dbReference>
<dbReference type="InterPro" id="IPR027368">
    <property type="entry name" value="MnmE_dom2"/>
</dbReference>
<dbReference type="GO" id="GO:0003924">
    <property type="term" value="F:GTPase activity"/>
    <property type="evidence" value="ECO:0007669"/>
    <property type="project" value="InterPro"/>
</dbReference>